<sequence>MSRSLGIADKPEECTENCGPQEVPEPGVLALVGLGLAGLAAVSRRRRKI</sequence>
<evidence type="ECO:0000313" key="3">
    <source>
        <dbReference type="EMBL" id="MBB5270463.1"/>
    </source>
</evidence>
<dbReference type="EMBL" id="JACHGB010000001">
    <property type="protein sequence ID" value="MBB5270463.1"/>
    <property type="molecule type" value="Genomic_DNA"/>
</dbReference>
<dbReference type="NCBIfam" id="TIGR02595">
    <property type="entry name" value="PEP_CTERM"/>
    <property type="match status" value="1"/>
</dbReference>
<reference evidence="3 4" key="1">
    <citation type="submission" date="2020-08" db="EMBL/GenBank/DDBJ databases">
        <title>Genomic Encyclopedia of Type Strains, Phase IV (KMG-IV): sequencing the most valuable type-strain genomes for metagenomic binning, comparative biology and taxonomic classification.</title>
        <authorList>
            <person name="Goeker M."/>
        </authorList>
    </citation>
    <scope>NUCLEOTIDE SEQUENCE [LARGE SCALE GENOMIC DNA]</scope>
    <source>
        <strain evidence="3 4">DSM 29781</strain>
    </source>
</reference>
<evidence type="ECO:0000259" key="2">
    <source>
        <dbReference type="Pfam" id="PF07589"/>
    </source>
</evidence>
<dbReference type="AlphaFoldDB" id="A0A7W8M783"/>
<dbReference type="InterPro" id="IPR013424">
    <property type="entry name" value="Ice-binding_C"/>
</dbReference>
<evidence type="ECO:0000256" key="1">
    <source>
        <dbReference type="SAM" id="MobiDB-lite"/>
    </source>
</evidence>
<name>A0A7W8M783_9BURK</name>
<dbReference type="Proteomes" id="UP000532440">
    <property type="component" value="Unassembled WGS sequence"/>
</dbReference>
<evidence type="ECO:0000313" key="4">
    <source>
        <dbReference type="Proteomes" id="UP000532440"/>
    </source>
</evidence>
<protein>
    <recommendedName>
        <fullName evidence="2">Ice-binding protein C-terminal domain-containing protein</fullName>
    </recommendedName>
</protein>
<dbReference type="NCBIfam" id="TIGR03382">
    <property type="entry name" value="GC_trans_RRR"/>
    <property type="match status" value="1"/>
</dbReference>
<keyword evidence="4" id="KW-1185">Reference proteome</keyword>
<dbReference type="InterPro" id="IPR017756">
    <property type="entry name" value="TM_Gly-Cys-Arg_CS"/>
</dbReference>
<dbReference type="RefSeq" id="WP_183963836.1">
    <property type="nucleotide sequence ID" value="NZ_BAABEW010000004.1"/>
</dbReference>
<comment type="caution">
    <text evidence="3">The sequence shown here is derived from an EMBL/GenBank/DDBJ whole genome shotgun (WGS) entry which is preliminary data.</text>
</comment>
<organism evidence="3 4">
    <name type="scientific">Quisquiliibacterium transsilvanicum</name>
    <dbReference type="NCBI Taxonomy" id="1549638"/>
    <lineage>
        <taxon>Bacteria</taxon>
        <taxon>Pseudomonadati</taxon>
        <taxon>Pseudomonadota</taxon>
        <taxon>Betaproteobacteria</taxon>
        <taxon>Burkholderiales</taxon>
        <taxon>Burkholderiaceae</taxon>
        <taxon>Quisquiliibacterium</taxon>
    </lineage>
</organism>
<accession>A0A7W8M783</accession>
<proteinExistence type="predicted"/>
<feature type="region of interest" description="Disordered" evidence="1">
    <location>
        <begin position="1"/>
        <end position="20"/>
    </location>
</feature>
<dbReference type="Pfam" id="PF07589">
    <property type="entry name" value="PEP-CTERM"/>
    <property type="match status" value="1"/>
</dbReference>
<dbReference type="InterPro" id="IPR024038">
    <property type="entry name" value="MYXO-CTERM"/>
</dbReference>
<gene>
    <name evidence="3" type="ORF">HNQ70_000447</name>
</gene>
<dbReference type="NCBIfam" id="TIGR03901">
    <property type="entry name" value="MYXO-CTERM"/>
    <property type="match status" value="1"/>
</dbReference>
<feature type="domain" description="Ice-binding protein C-terminal" evidence="2">
    <location>
        <begin position="23"/>
        <end position="45"/>
    </location>
</feature>